<reference evidence="4" key="1">
    <citation type="journal article" date="2019" name="Int. J. Syst. Evol. Microbiol.">
        <title>The Global Catalogue of Microorganisms (GCM) 10K type strain sequencing project: providing services to taxonomists for standard genome sequencing and annotation.</title>
        <authorList>
            <consortium name="The Broad Institute Genomics Platform"/>
            <consortium name="The Broad Institute Genome Sequencing Center for Infectious Disease"/>
            <person name="Wu L."/>
            <person name="Ma J."/>
        </authorList>
    </citation>
    <scope>NUCLEOTIDE SEQUENCE [LARGE SCALE GENOMIC DNA]</scope>
    <source>
        <strain evidence="4">JCM 14924</strain>
    </source>
</reference>
<dbReference type="Proteomes" id="UP001501391">
    <property type="component" value="Unassembled WGS sequence"/>
</dbReference>
<dbReference type="InterPro" id="IPR029044">
    <property type="entry name" value="Nucleotide-diphossugar_trans"/>
</dbReference>
<evidence type="ECO:0008006" key="5">
    <source>
        <dbReference type="Google" id="ProtNLM"/>
    </source>
</evidence>
<evidence type="ECO:0000313" key="3">
    <source>
        <dbReference type="EMBL" id="GAA2202741.1"/>
    </source>
</evidence>
<evidence type="ECO:0000313" key="4">
    <source>
        <dbReference type="Proteomes" id="UP001501391"/>
    </source>
</evidence>
<proteinExistence type="predicted"/>
<feature type="domain" description="TarS/TarP linker" evidence="2">
    <location>
        <begin position="232"/>
        <end position="322"/>
    </location>
</feature>
<gene>
    <name evidence="3" type="ORF">GCM10009787_62910</name>
</gene>
<dbReference type="InterPro" id="IPR001173">
    <property type="entry name" value="Glyco_trans_2-like"/>
</dbReference>
<name>A0ABP5NT60_9ACTN</name>
<evidence type="ECO:0000259" key="2">
    <source>
        <dbReference type="Pfam" id="PF22181"/>
    </source>
</evidence>
<dbReference type="Gene3D" id="3.90.550.10">
    <property type="entry name" value="Spore Coat Polysaccharide Biosynthesis Protein SpsA, Chain A"/>
    <property type="match status" value="1"/>
</dbReference>
<dbReference type="CDD" id="cd00761">
    <property type="entry name" value="Glyco_tranf_GTA_type"/>
    <property type="match status" value="1"/>
</dbReference>
<keyword evidence="4" id="KW-1185">Reference proteome</keyword>
<organism evidence="3 4">
    <name type="scientific">Streptomyces bangladeshensis</name>
    <dbReference type="NCBI Taxonomy" id="295352"/>
    <lineage>
        <taxon>Bacteria</taxon>
        <taxon>Bacillati</taxon>
        <taxon>Actinomycetota</taxon>
        <taxon>Actinomycetes</taxon>
        <taxon>Kitasatosporales</taxon>
        <taxon>Streptomycetaceae</taxon>
        <taxon>Streptomyces</taxon>
    </lineage>
</organism>
<accession>A0ABP5NT60</accession>
<dbReference type="PANTHER" id="PTHR22916:SF3">
    <property type="entry name" value="UDP-GLCNAC:BETAGAL BETA-1,3-N-ACETYLGLUCOSAMINYLTRANSFERASE-LIKE PROTEIN 1"/>
    <property type="match status" value="1"/>
</dbReference>
<dbReference type="Pfam" id="PF22181">
    <property type="entry name" value="TarS_linker"/>
    <property type="match status" value="1"/>
</dbReference>
<evidence type="ECO:0000259" key="1">
    <source>
        <dbReference type="Pfam" id="PF00535"/>
    </source>
</evidence>
<protein>
    <recommendedName>
        <fullName evidence="5">Glycosyltransferase</fullName>
    </recommendedName>
</protein>
<dbReference type="EMBL" id="BAAAOQ010000025">
    <property type="protein sequence ID" value="GAA2202741.1"/>
    <property type="molecule type" value="Genomic_DNA"/>
</dbReference>
<dbReference type="PANTHER" id="PTHR22916">
    <property type="entry name" value="GLYCOSYLTRANSFERASE"/>
    <property type="match status" value="1"/>
</dbReference>
<sequence length="667" mass="73540">MFMSGATVSVVIAAYNAMPYLTQCIASVAEQSIGRDRLEVIVVDDGSTDGTAAELERLKDTYPGLLRVFRQQNSGGPSAPRNAGLDHATGTFVFFLDADDRLGPEALERMVRMAEENGTDVVLGKMVGVGGRGAPTSMFRRNQPRTDVFSSRVYWTLNPMKLFRRELLERHGLRFPTDLAIGEDQLFVGAAYLHASGISVVADYDCLYWVLREDEGNITRRLKGSHLRLRFLPRMVDLILEHVPPGPGRDHLAHRHLTVEVQQLLADQLVFEPRATQRKMLGQLAEIIEPLWHEGMNERLSAMARLRLHLVRHRMLDEVLELVEFEKRLARTEVATPVLVDGGRALARYPFLRDPERAIPDLCYDVTAQLGVRHHVARAELKGGVLHLAGHGYLHRVETRDVTTELVLRERTGATEYRLPVTHTATPGLGAERDEGRYVYDLAGFEATVDITTAADGEPLTDGLWDISLAVGAQGITKEVRIGSKRGDDVSGAADTRIVATGGGLRAVTLYTTKPYGNFTLDLGETKHKVPPLLHVDEDIRWADGARTELRIGGRCDAAEHPEGALVVALDDGAGTTVTFPARRTSPDGAFDVTVPVDTLPAGVWTGELRLGPWAVPLPALPAGLAPAKWRRRALPWYARPLPGRSDRFALKVAKTDLVKALAKRFR</sequence>
<dbReference type="InterPro" id="IPR054028">
    <property type="entry name" value="TarS/TarP_linker"/>
</dbReference>
<dbReference type="SUPFAM" id="SSF53448">
    <property type="entry name" value="Nucleotide-diphospho-sugar transferases"/>
    <property type="match status" value="1"/>
</dbReference>
<comment type="caution">
    <text evidence="3">The sequence shown here is derived from an EMBL/GenBank/DDBJ whole genome shotgun (WGS) entry which is preliminary data.</text>
</comment>
<dbReference type="Pfam" id="PF00535">
    <property type="entry name" value="Glycos_transf_2"/>
    <property type="match status" value="1"/>
</dbReference>
<feature type="domain" description="Glycosyltransferase 2-like" evidence="1">
    <location>
        <begin position="9"/>
        <end position="167"/>
    </location>
</feature>